<comment type="caution">
    <text evidence="2">The sequence shown here is derived from an EMBL/GenBank/DDBJ whole genome shotgun (WGS) entry which is preliminary data.</text>
</comment>
<keyword evidence="3" id="KW-1185">Reference proteome</keyword>
<evidence type="ECO:0000313" key="2">
    <source>
        <dbReference type="EMBL" id="PVU88557.1"/>
    </source>
</evidence>
<evidence type="ECO:0000256" key="1">
    <source>
        <dbReference type="SAM" id="SignalP"/>
    </source>
</evidence>
<feature type="signal peptide" evidence="1">
    <location>
        <begin position="1"/>
        <end position="19"/>
    </location>
</feature>
<accession>A0A2T9Y8B3</accession>
<gene>
    <name evidence="2" type="ORF">BB559_005528</name>
</gene>
<keyword evidence="1" id="KW-0732">Signal</keyword>
<organism evidence="2 3">
    <name type="scientific">Furculomyces boomerangus</name>
    <dbReference type="NCBI Taxonomy" id="61424"/>
    <lineage>
        <taxon>Eukaryota</taxon>
        <taxon>Fungi</taxon>
        <taxon>Fungi incertae sedis</taxon>
        <taxon>Zoopagomycota</taxon>
        <taxon>Kickxellomycotina</taxon>
        <taxon>Harpellomycetes</taxon>
        <taxon>Harpellales</taxon>
        <taxon>Harpellaceae</taxon>
        <taxon>Furculomyces</taxon>
    </lineage>
</organism>
<proteinExistence type="predicted"/>
<feature type="chain" id="PRO_5015775459" evidence="1">
    <location>
        <begin position="20"/>
        <end position="136"/>
    </location>
</feature>
<sequence length="136" mass="15107">MQKLLSLVILLLSVPRVFSFIEVCSFSDGLKPKHLEYAVDYIKKNCIGTKCNIDFTISDRFSVCKVVRLQSFSCKDKLYLHNSMIRAIENLDNEQSFGVSAKNGCTLFISKKIVNCVGGVPSISAVKDVGGEYESL</sequence>
<dbReference type="EMBL" id="MBFT01000611">
    <property type="protein sequence ID" value="PVU88557.1"/>
    <property type="molecule type" value="Genomic_DNA"/>
</dbReference>
<evidence type="ECO:0000313" key="3">
    <source>
        <dbReference type="Proteomes" id="UP000245699"/>
    </source>
</evidence>
<reference evidence="2 3" key="1">
    <citation type="journal article" date="2018" name="MBio">
        <title>Comparative Genomics Reveals the Core Gene Toolbox for the Fungus-Insect Symbiosis.</title>
        <authorList>
            <person name="Wang Y."/>
            <person name="Stata M."/>
            <person name="Wang W."/>
            <person name="Stajich J.E."/>
            <person name="White M.M."/>
            <person name="Moncalvo J.M."/>
        </authorList>
    </citation>
    <scope>NUCLEOTIDE SEQUENCE [LARGE SCALE GENOMIC DNA]</scope>
    <source>
        <strain evidence="2 3">AUS-77-4</strain>
    </source>
</reference>
<name>A0A2T9Y8B3_9FUNG</name>
<dbReference type="Proteomes" id="UP000245699">
    <property type="component" value="Unassembled WGS sequence"/>
</dbReference>
<dbReference type="AlphaFoldDB" id="A0A2T9Y8B3"/>
<protein>
    <submittedName>
        <fullName evidence="2">Uncharacterized protein</fullName>
    </submittedName>
</protein>